<keyword evidence="3" id="KW-1185">Reference proteome</keyword>
<accession>J9DVP4</accession>
<sequence>MSDEMKDQKKDDNDGLARTTAMARFAFFYMLYFSLMMVLSFSSSFPDGYKMLMEGPVISFFISTVAFIIEFTSDKSAGLIKNIFRMLCVIVCGYLTWDKIVYSINKFRTEKF</sequence>
<organism evidence="2 3">
    <name type="scientific">Edhazardia aedis (strain USNM 41457)</name>
    <name type="common">Microsporidian parasite</name>
    <dbReference type="NCBI Taxonomy" id="1003232"/>
    <lineage>
        <taxon>Eukaryota</taxon>
        <taxon>Fungi</taxon>
        <taxon>Fungi incertae sedis</taxon>
        <taxon>Microsporidia</taxon>
        <taxon>Edhazardia</taxon>
    </lineage>
</organism>
<proteinExistence type="predicted"/>
<protein>
    <submittedName>
        <fullName evidence="2">Uncharacterized protein</fullName>
    </submittedName>
</protein>
<evidence type="ECO:0000313" key="2">
    <source>
        <dbReference type="EMBL" id="EJW05357.1"/>
    </source>
</evidence>
<dbReference type="Proteomes" id="UP000003163">
    <property type="component" value="Unassembled WGS sequence"/>
</dbReference>
<reference evidence="2 3" key="1">
    <citation type="submission" date="2011-08" db="EMBL/GenBank/DDBJ databases">
        <authorList>
            <person name="Liu Z.J."/>
            <person name="Shi F.L."/>
            <person name="Lu J.Q."/>
            <person name="Li M."/>
            <person name="Wang Z.L."/>
        </authorList>
    </citation>
    <scope>NUCLEOTIDE SEQUENCE [LARGE SCALE GENOMIC DNA]</scope>
    <source>
        <strain evidence="2 3">USNM 41457</strain>
    </source>
</reference>
<keyword evidence="1" id="KW-1133">Transmembrane helix</keyword>
<comment type="caution">
    <text evidence="2">The sequence shown here is derived from an EMBL/GenBank/DDBJ whole genome shotgun (WGS) entry which is preliminary data.</text>
</comment>
<name>J9DVP4_EDHAE</name>
<evidence type="ECO:0000313" key="3">
    <source>
        <dbReference type="Proteomes" id="UP000003163"/>
    </source>
</evidence>
<feature type="transmembrane region" description="Helical" evidence="1">
    <location>
        <begin position="53"/>
        <end position="71"/>
    </location>
</feature>
<reference evidence="3" key="2">
    <citation type="submission" date="2015-07" db="EMBL/GenBank/DDBJ databases">
        <title>Contrasting host-pathogen interactions and genome evolution in two generalist and specialist microsporidian pathogens of mosquitoes.</title>
        <authorList>
            <consortium name="The Broad Institute Genomics Platform"/>
            <consortium name="The Broad Institute Genome Sequencing Center for Infectious Disease"/>
            <person name="Cuomo C.A."/>
            <person name="Sanscrainte N.D."/>
            <person name="Goldberg J.M."/>
            <person name="Heiman D."/>
            <person name="Young S."/>
            <person name="Zeng Q."/>
            <person name="Becnel J.J."/>
            <person name="Birren B.W."/>
        </authorList>
    </citation>
    <scope>NUCLEOTIDE SEQUENCE [LARGE SCALE GENOMIC DNA]</scope>
    <source>
        <strain evidence="3">USNM 41457</strain>
    </source>
</reference>
<dbReference type="InParanoid" id="J9DVP4"/>
<gene>
    <name evidence="2" type="ORF">EDEG_00583</name>
</gene>
<dbReference type="HOGENOM" id="CLU_2145804_0_0_1"/>
<dbReference type="VEuPathDB" id="MicrosporidiaDB:EDEG_00583"/>
<keyword evidence="1" id="KW-0812">Transmembrane</keyword>
<evidence type="ECO:0000256" key="1">
    <source>
        <dbReference type="SAM" id="Phobius"/>
    </source>
</evidence>
<feature type="transmembrane region" description="Helical" evidence="1">
    <location>
        <begin position="83"/>
        <end position="104"/>
    </location>
</feature>
<dbReference type="EMBL" id="AFBI03000007">
    <property type="protein sequence ID" value="EJW05357.1"/>
    <property type="molecule type" value="Genomic_DNA"/>
</dbReference>
<dbReference type="AlphaFoldDB" id="J9DVP4"/>
<feature type="transmembrane region" description="Helical" evidence="1">
    <location>
        <begin position="21"/>
        <end position="41"/>
    </location>
</feature>
<keyword evidence="1" id="KW-0472">Membrane</keyword>